<keyword evidence="3" id="KW-0378">Hydrolase</keyword>
<dbReference type="Pfam" id="PF19291">
    <property type="entry name" value="TREH_N"/>
    <property type="match status" value="1"/>
</dbReference>
<dbReference type="GO" id="GO:0004553">
    <property type="term" value="F:hydrolase activity, hydrolyzing O-glycosyl compounds"/>
    <property type="evidence" value="ECO:0007669"/>
    <property type="project" value="TreeGrafter"/>
</dbReference>
<evidence type="ECO:0000259" key="1">
    <source>
        <dbReference type="Pfam" id="PF00723"/>
    </source>
</evidence>
<dbReference type="Pfam" id="PF00723">
    <property type="entry name" value="Glyco_hydro_15"/>
    <property type="match status" value="2"/>
</dbReference>
<dbReference type="InterPro" id="IPR045582">
    <property type="entry name" value="Trehalase-like_N"/>
</dbReference>
<dbReference type="Proteomes" id="UP000319263">
    <property type="component" value="Chromosome"/>
</dbReference>
<reference evidence="3 4" key="1">
    <citation type="submission" date="2019-07" db="EMBL/GenBank/DDBJ databases">
        <title>Microlunatus dokdonensis sp. nov. isolated from the rhizospheric soil of the wild plant Elymus tsukushiensis.</title>
        <authorList>
            <person name="Ghim S.-Y."/>
            <person name="Hwang Y.-J."/>
            <person name="Son J.-S."/>
            <person name="Shin J.-H."/>
        </authorList>
    </citation>
    <scope>NUCLEOTIDE SEQUENCE [LARGE SCALE GENOMIC DNA]</scope>
    <source>
        <strain evidence="3 4">KUDC0627</strain>
    </source>
</reference>
<dbReference type="RefSeq" id="WP_143987678.1">
    <property type="nucleotide sequence ID" value="NZ_CP041692.1"/>
</dbReference>
<dbReference type="PANTHER" id="PTHR31616">
    <property type="entry name" value="TREHALASE"/>
    <property type="match status" value="1"/>
</dbReference>
<feature type="domain" description="GH15-like" evidence="1">
    <location>
        <begin position="230"/>
        <end position="554"/>
    </location>
</feature>
<accession>A0A516Q3D8</accession>
<dbReference type="GO" id="GO:0005975">
    <property type="term" value="P:carbohydrate metabolic process"/>
    <property type="evidence" value="ECO:0007669"/>
    <property type="project" value="InterPro"/>
</dbReference>
<name>A0A516Q3D8_9ACTN</name>
<evidence type="ECO:0000313" key="3">
    <source>
        <dbReference type="EMBL" id="QDP97721.1"/>
    </source>
</evidence>
<dbReference type="Gene3D" id="1.50.10.10">
    <property type="match status" value="1"/>
</dbReference>
<gene>
    <name evidence="3" type="ORF">FOE78_19010</name>
</gene>
<dbReference type="InterPro" id="IPR011613">
    <property type="entry name" value="GH15-like"/>
</dbReference>
<dbReference type="InterPro" id="IPR012341">
    <property type="entry name" value="6hp_glycosidase-like_sf"/>
</dbReference>
<dbReference type="PANTHER" id="PTHR31616:SF0">
    <property type="entry name" value="GLUCAN 1,4-ALPHA-GLUCOSIDASE"/>
    <property type="match status" value="1"/>
</dbReference>
<organism evidence="3 4">
    <name type="scientific">Microlunatus elymi</name>
    <dbReference type="NCBI Taxonomy" id="2596828"/>
    <lineage>
        <taxon>Bacteria</taxon>
        <taxon>Bacillati</taxon>
        <taxon>Actinomycetota</taxon>
        <taxon>Actinomycetes</taxon>
        <taxon>Propionibacteriales</taxon>
        <taxon>Propionibacteriaceae</taxon>
        <taxon>Microlunatus</taxon>
    </lineage>
</organism>
<sequence length="623" mass="70326">MDAWGDHDDHRAIEDYALIGDCRSAALVNRTGSIDWLCLPRFDSPSVFARMLGTDDHGYWQLAPTGRILELTRRYLPDTFVLETTYRTETGVVQVVDLMSADHQPTVIRRVRCIEGTVTMRQQLVIRFNYGKVLPWVRREHQAGEAILLAIAGPSALVIRGAHLPRADRSHHGHRHAGEFELTAGQGTDLVLQSYRSYQPRPEPIDVDQAIEQTTIWWQYWASRCEVSGPYAEQVHRSLLVLRALTERETGGIVAAATTSLPERFGGERNWDYRFCWLRDASLTLEALLQHGYAEEVEHWRLWLLRAVAGDPEDVQIMYGLAGERELEERELDHLPGYAGSRPVRIGNGAVDQYQGDVMGEVMVALDAARRAGLADDHFSWPLQRALLDRVEATWQRKDSGIWEVRGQSQYFVHSRVMIWAALDRAVKAVREFGLDGPADRWEQLRDQLREEIETNGFDVERNTYTQYYGSRGVDASLLQLPQVGFCEPDDPRMLGTVAAIEDELLADGLLLRYRTDLEVEQGSGETVDGLTPGEAPFLACSFWLVEQYARSGRKQDAEKLMDRLLSFSNDLGLLSEEYDTAADRQAGNTPQALSHLALVRAADAIEGTGGVRGQSRRRKARE</sequence>
<proteinExistence type="predicted"/>
<dbReference type="InterPro" id="IPR008928">
    <property type="entry name" value="6-hairpin_glycosidase_sf"/>
</dbReference>
<evidence type="ECO:0000259" key="2">
    <source>
        <dbReference type="Pfam" id="PF19291"/>
    </source>
</evidence>
<dbReference type="EMBL" id="CP041692">
    <property type="protein sequence ID" value="QDP97721.1"/>
    <property type="molecule type" value="Genomic_DNA"/>
</dbReference>
<keyword evidence="4" id="KW-1185">Reference proteome</keyword>
<dbReference type="KEGG" id="mik:FOE78_19010"/>
<dbReference type="AlphaFoldDB" id="A0A516Q3D8"/>
<dbReference type="OrthoDB" id="3902805at2"/>
<protein>
    <submittedName>
        <fullName evidence="3">Glycoside hydrolase family 15 protein</fullName>
    </submittedName>
</protein>
<feature type="domain" description="GH15-like" evidence="1">
    <location>
        <begin position="556"/>
        <end position="603"/>
    </location>
</feature>
<evidence type="ECO:0000313" key="4">
    <source>
        <dbReference type="Proteomes" id="UP000319263"/>
    </source>
</evidence>
<dbReference type="SUPFAM" id="SSF48208">
    <property type="entry name" value="Six-hairpin glycosidases"/>
    <property type="match status" value="1"/>
</dbReference>
<feature type="domain" description="Trehalase-like N-terminal" evidence="2">
    <location>
        <begin position="4"/>
        <end position="161"/>
    </location>
</feature>